<comment type="caution">
    <text evidence="3">The sequence shown here is derived from an EMBL/GenBank/DDBJ whole genome shotgun (WGS) entry which is preliminary data.</text>
</comment>
<organism evidence="3 4">
    <name type="scientific">Streptacidiphilus cavernicola</name>
    <dbReference type="NCBI Taxonomy" id="3342716"/>
    <lineage>
        <taxon>Bacteria</taxon>
        <taxon>Bacillati</taxon>
        <taxon>Actinomycetota</taxon>
        <taxon>Actinomycetes</taxon>
        <taxon>Kitasatosporales</taxon>
        <taxon>Streptomycetaceae</taxon>
        <taxon>Streptacidiphilus</taxon>
    </lineage>
</organism>
<dbReference type="EMBL" id="JBHEZZ010000001">
    <property type="protein sequence ID" value="MFC1400086.1"/>
    <property type="molecule type" value="Genomic_DNA"/>
</dbReference>
<dbReference type="Proteomes" id="UP001592528">
    <property type="component" value="Unassembled WGS sequence"/>
</dbReference>
<keyword evidence="2" id="KW-1133">Transmembrane helix</keyword>
<feature type="region of interest" description="Disordered" evidence="1">
    <location>
        <begin position="92"/>
        <end position="138"/>
    </location>
</feature>
<evidence type="ECO:0000313" key="3">
    <source>
        <dbReference type="EMBL" id="MFC1400086.1"/>
    </source>
</evidence>
<name>A0ABV6UF47_9ACTN</name>
<evidence type="ECO:0000313" key="4">
    <source>
        <dbReference type="Proteomes" id="UP001592528"/>
    </source>
</evidence>
<evidence type="ECO:0000256" key="2">
    <source>
        <dbReference type="SAM" id="Phobius"/>
    </source>
</evidence>
<feature type="compositionally biased region" description="Basic and acidic residues" evidence="1">
    <location>
        <begin position="21"/>
        <end position="36"/>
    </location>
</feature>
<keyword evidence="2" id="KW-0472">Membrane</keyword>
<dbReference type="RefSeq" id="WP_030250848.1">
    <property type="nucleotide sequence ID" value="NZ_JBHEZZ010000001.1"/>
</dbReference>
<accession>A0ABV6UF47</accession>
<keyword evidence="4" id="KW-1185">Reference proteome</keyword>
<feature type="region of interest" description="Disordered" evidence="1">
    <location>
        <begin position="1"/>
        <end position="36"/>
    </location>
</feature>
<feature type="compositionally biased region" description="Basic and acidic residues" evidence="1">
    <location>
        <begin position="1"/>
        <end position="14"/>
    </location>
</feature>
<feature type="compositionally biased region" description="Low complexity" evidence="1">
    <location>
        <begin position="105"/>
        <end position="138"/>
    </location>
</feature>
<sequence>MSQQKSRQDQDQERLAAVLRTEAERHRPDREAMLARVERGQFSGAVRGRRRRTSGRAGLRLAGIVLASAVGFGLSVAGTWAAVGEFSAPKPTEPVVAVTTPSSVGSAEATPSPSPSSAPASPSAGASSPSTATGTAGATGATRVQQGFLWSDGSIDPHSNTSWSQSNITLKNRYTVTALDVTVTLADTPGLSSTGAWSTVPAADLDTTVTSRNGTLVYEFKLKPGATLAPGSYVFAGQYNHAAGGRDAGQDTYRATATGHGSGAEVYGNFAATH</sequence>
<reference evidence="3 4" key="1">
    <citation type="submission" date="2024-09" db="EMBL/GenBank/DDBJ databases">
        <authorList>
            <person name="Lee S.D."/>
        </authorList>
    </citation>
    <scope>NUCLEOTIDE SEQUENCE [LARGE SCALE GENOMIC DNA]</scope>
    <source>
        <strain evidence="3 4">N1-5</strain>
    </source>
</reference>
<proteinExistence type="predicted"/>
<keyword evidence="2" id="KW-0812">Transmembrane</keyword>
<gene>
    <name evidence="3" type="ORF">ACEZDJ_02150</name>
</gene>
<protein>
    <submittedName>
        <fullName evidence="3">Uncharacterized protein</fullName>
    </submittedName>
</protein>
<evidence type="ECO:0000256" key="1">
    <source>
        <dbReference type="SAM" id="MobiDB-lite"/>
    </source>
</evidence>
<feature type="transmembrane region" description="Helical" evidence="2">
    <location>
        <begin position="57"/>
        <end position="83"/>
    </location>
</feature>